<evidence type="ECO:0000313" key="2">
    <source>
        <dbReference type="Proteomes" id="UP001320706"/>
    </source>
</evidence>
<organism evidence="1 2">
    <name type="scientific">Zalaria obscura</name>
    <dbReference type="NCBI Taxonomy" id="2024903"/>
    <lineage>
        <taxon>Eukaryota</taxon>
        <taxon>Fungi</taxon>
        <taxon>Dikarya</taxon>
        <taxon>Ascomycota</taxon>
        <taxon>Pezizomycotina</taxon>
        <taxon>Dothideomycetes</taxon>
        <taxon>Dothideomycetidae</taxon>
        <taxon>Dothideales</taxon>
        <taxon>Zalariaceae</taxon>
        <taxon>Zalaria</taxon>
    </lineage>
</organism>
<keyword evidence="2" id="KW-1185">Reference proteome</keyword>
<dbReference type="EMBL" id="JAMKPW020000011">
    <property type="protein sequence ID" value="KAK8213181.1"/>
    <property type="molecule type" value="Genomic_DNA"/>
</dbReference>
<gene>
    <name evidence="1" type="ORF">M8818_002479</name>
</gene>
<evidence type="ECO:0000313" key="1">
    <source>
        <dbReference type="EMBL" id="KAK8213181.1"/>
    </source>
</evidence>
<sequence>MAKPLHYRFTPVSWTNGHKHNQETSQIKCLEDSSQFQLLSLPTELQIMILHQALGDIPQHGWCFRGSDGLLVHELCGPARSQPAITKVSRQIRAVALPLFYARFVFSFTRYDLVNPRRVMISHVHCLAERARLLRRIDIDFAPCGAWFLLEANLSPATIRPQVGLTSEVGSTSELRRRNTLPMIWLSGETA</sequence>
<proteinExistence type="predicted"/>
<protein>
    <submittedName>
        <fullName evidence="1">Uncharacterized protein</fullName>
    </submittedName>
</protein>
<dbReference type="Proteomes" id="UP001320706">
    <property type="component" value="Unassembled WGS sequence"/>
</dbReference>
<accession>A0ACC3SGL1</accession>
<comment type="caution">
    <text evidence="1">The sequence shown here is derived from an EMBL/GenBank/DDBJ whole genome shotgun (WGS) entry which is preliminary data.</text>
</comment>
<name>A0ACC3SGL1_9PEZI</name>
<reference evidence="1" key="1">
    <citation type="submission" date="2024-02" db="EMBL/GenBank/DDBJ databases">
        <title>Metagenome Assembled Genome of Zalaria obscura JY119.</title>
        <authorList>
            <person name="Vighnesh L."/>
            <person name="Jagadeeshwari U."/>
            <person name="Venkata Ramana C."/>
            <person name="Sasikala C."/>
        </authorList>
    </citation>
    <scope>NUCLEOTIDE SEQUENCE</scope>
    <source>
        <strain evidence="1">JY119</strain>
    </source>
</reference>